<dbReference type="GO" id="GO:0016758">
    <property type="term" value="F:hexosyltransferase activity"/>
    <property type="evidence" value="ECO:0007669"/>
    <property type="project" value="InterPro"/>
</dbReference>
<evidence type="ECO:0000256" key="4">
    <source>
        <dbReference type="ARBA" id="ARBA00022692"/>
    </source>
</evidence>
<evidence type="ECO:0000313" key="10">
    <source>
        <dbReference type="Proteomes" id="UP001165587"/>
    </source>
</evidence>
<evidence type="ECO:0000256" key="3">
    <source>
        <dbReference type="ARBA" id="ARBA00022679"/>
    </source>
</evidence>
<feature type="transmembrane region" description="Helical" evidence="8">
    <location>
        <begin position="193"/>
        <end position="211"/>
    </location>
</feature>
<keyword evidence="3" id="KW-0808">Transferase</keyword>
<feature type="transmembrane region" description="Helical" evidence="8">
    <location>
        <begin position="99"/>
        <end position="121"/>
    </location>
</feature>
<dbReference type="AlphaFoldDB" id="A0AA41XBM8"/>
<keyword evidence="6 8" id="KW-0472">Membrane</keyword>
<feature type="transmembrane region" description="Helical" evidence="8">
    <location>
        <begin position="338"/>
        <end position="363"/>
    </location>
</feature>
<dbReference type="GO" id="GO:0005886">
    <property type="term" value="C:plasma membrane"/>
    <property type="evidence" value="ECO:0007669"/>
    <property type="project" value="UniProtKB-SubCell"/>
</dbReference>
<keyword evidence="5 8" id="KW-1133">Transmembrane helix</keyword>
<feature type="transmembrane region" description="Helical" evidence="8">
    <location>
        <begin position="406"/>
        <end position="423"/>
    </location>
</feature>
<dbReference type="EMBL" id="JANLCK010000002">
    <property type="protein sequence ID" value="MCS5725217.1"/>
    <property type="molecule type" value="Genomic_DNA"/>
</dbReference>
<evidence type="ECO:0000256" key="6">
    <source>
        <dbReference type="ARBA" id="ARBA00023136"/>
    </source>
</evidence>
<feature type="transmembrane region" description="Helical" evidence="8">
    <location>
        <begin position="500"/>
        <end position="523"/>
    </location>
</feature>
<keyword evidence="10" id="KW-1185">Reference proteome</keyword>
<dbReference type="Proteomes" id="UP001165587">
    <property type="component" value="Unassembled WGS sequence"/>
</dbReference>
<evidence type="ECO:0000256" key="7">
    <source>
        <dbReference type="ARBA" id="ARBA00043987"/>
    </source>
</evidence>
<gene>
    <name evidence="9" type="primary">mptB</name>
    <name evidence="9" type="ORF">N1028_04845</name>
</gene>
<feature type="transmembrane region" description="Helical" evidence="8">
    <location>
        <begin position="375"/>
        <end position="394"/>
    </location>
</feature>
<evidence type="ECO:0000256" key="1">
    <source>
        <dbReference type="ARBA" id="ARBA00004141"/>
    </source>
</evidence>
<evidence type="ECO:0000256" key="8">
    <source>
        <dbReference type="SAM" id="Phobius"/>
    </source>
</evidence>
<feature type="transmembrane region" description="Helical" evidence="8">
    <location>
        <begin position="223"/>
        <end position="241"/>
    </location>
</feature>
<evidence type="ECO:0000313" key="9">
    <source>
        <dbReference type="EMBL" id="MCS5725217.1"/>
    </source>
</evidence>
<dbReference type="Pfam" id="PF26314">
    <property type="entry name" value="MptA_B_family"/>
    <property type="match status" value="1"/>
</dbReference>
<dbReference type="InterPro" id="IPR049829">
    <property type="entry name" value="MptA/B-like"/>
</dbReference>
<keyword evidence="4 8" id="KW-0812">Transmembrane</keyword>
<comment type="caution">
    <text evidence="9">The sequence shown here is derived from an EMBL/GenBank/DDBJ whole genome shotgun (WGS) entry which is preliminary data.</text>
</comment>
<feature type="transmembrane region" description="Helical" evidence="8">
    <location>
        <begin position="52"/>
        <end position="78"/>
    </location>
</feature>
<dbReference type="RefSeq" id="WP_259525690.1">
    <property type="nucleotide sequence ID" value="NZ_JANLCK010000002.1"/>
</dbReference>
<accession>A0AA41XBM8</accession>
<sequence length="560" mass="57545">MAPFPPRIRLLVGIAGAIAITLGSYGVGWIAPLSVLHDIAALAALRGARSTVIASGVLVAGGAVLLLAAWLSLGFELMRRGRRVGTDSLRSSSPAESTGTAPVVVSAAAWTLPLLFSLPLFSRDMFAYLAQGRLVAAGLNPYENGVSSIPGWFGIGVDPLWADTPTPYGPVFVWLERIVAVTTGGLPSEVGVFAFRLIAVAGLALLAYFAWRIANRRGRDAAVVLWLVTASPLVLMNFVVAGHNDSLMLGLIAGGVFYALDRRPVLGAVLVALAIGVKPIAVIALPIVGIIWAMDATRAARATRASGSGTGTSTSTGTARIGSTRPTLPAWGPLLGRWAAVAGIALGGIAVLGFALGVGVGWIAALSTPATISSWYAPANILGVTLGGFANAVGVDGEIVQTVVKIALLAAGCAVAAAALIARRGIDPLWLLFICFAAITLASPVIHPWYALWLLAFLALAGLDGIRRIRLAVYSTAFFMLIGLAEPLDLVQRMDGGRLIPSAVIATSLVGVAGVLLLAEAFYARSRSGRALVLSRAARSARSASAQASPAAGFSASSTP</sequence>
<feature type="transmembrane region" description="Helical" evidence="8">
    <location>
        <begin position="471"/>
        <end position="488"/>
    </location>
</feature>
<keyword evidence="2 9" id="KW-0328">Glycosyltransferase</keyword>
<protein>
    <submittedName>
        <fullName evidence="9">Polyprenol phosphomannose-dependent alpha 1,6 mannosyltransferase MptB</fullName>
    </submittedName>
</protein>
<feature type="transmembrane region" description="Helical" evidence="8">
    <location>
        <begin position="429"/>
        <end position="459"/>
    </location>
</feature>
<organism evidence="9 10">
    <name type="scientific">Herbiconiux oxytropis</name>
    <dbReference type="NCBI Taxonomy" id="2970915"/>
    <lineage>
        <taxon>Bacteria</taxon>
        <taxon>Bacillati</taxon>
        <taxon>Actinomycetota</taxon>
        <taxon>Actinomycetes</taxon>
        <taxon>Micrococcales</taxon>
        <taxon>Microbacteriaceae</taxon>
        <taxon>Herbiconiux</taxon>
    </lineage>
</organism>
<reference evidence="9" key="1">
    <citation type="submission" date="2022-08" db="EMBL/GenBank/DDBJ databases">
        <authorList>
            <person name="Deng Y."/>
            <person name="Han X.-F."/>
            <person name="Zhang Y.-Q."/>
        </authorList>
    </citation>
    <scope>NUCLEOTIDE SEQUENCE</scope>
    <source>
        <strain evidence="9">CPCC 203407</strain>
    </source>
</reference>
<comment type="similarity">
    <text evidence="7">Belongs to the MptA/B family.</text>
</comment>
<comment type="subcellular location">
    <subcellularLocation>
        <location evidence="1">Membrane</location>
        <topology evidence="1">Multi-pass membrane protein</topology>
    </subcellularLocation>
</comment>
<feature type="transmembrane region" description="Helical" evidence="8">
    <location>
        <begin position="12"/>
        <end position="32"/>
    </location>
</feature>
<dbReference type="NCBIfam" id="NF038066">
    <property type="entry name" value="MptB"/>
    <property type="match status" value="1"/>
</dbReference>
<feature type="transmembrane region" description="Helical" evidence="8">
    <location>
        <begin position="265"/>
        <end position="294"/>
    </location>
</feature>
<proteinExistence type="inferred from homology"/>
<name>A0AA41XBM8_9MICO</name>
<evidence type="ECO:0000256" key="5">
    <source>
        <dbReference type="ARBA" id="ARBA00022989"/>
    </source>
</evidence>
<evidence type="ECO:0000256" key="2">
    <source>
        <dbReference type="ARBA" id="ARBA00022676"/>
    </source>
</evidence>